<protein>
    <submittedName>
        <fullName evidence="2">Uncharacterized protein</fullName>
    </submittedName>
</protein>
<name>A0A2P2R527_RHIMU</name>
<dbReference type="EMBL" id="GGEC01093806">
    <property type="protein sequence ID" value="MBX74290.1"/>
    <property type="molecule type" value="Transcribed_RNA"/>
</dbReference>
<feature type="signal peptide" evidence="1">
    <location>
        <begin position="1"/>
        <end position="20"/>
    </location>
</feature>
<feature type="chain" id="PRO_5015196575" evidence="1">
    <location>
        <begin position="21"/>
        <end position="30"/>
    </location>
</feature>
<reference evidence="2" key="1">
    <citation type="submission" date="2018-02" db="EMBL/GenBank/DDBJ databases">
        <title>Rhizophora mucronata_Transcriptome.</title>
        <authorList>
            <person name="Meera S.P."/>
            <person name="Sreeshan A."/>
            <person name="Augustine A."/>
        </authorList>
    </citation>
    <scope>NUCLEOTIDE SEQUENCE</scope>
    <source>
        <tissue evidence="2">Leaf</tissue>
    </source>
</reference>
<organism evidence="2">
    <name type="scientific">Rhizophora mucronata</name>
    <name type="common">Asiatic mangrove</name>
    <dbReference type="NCBI Taxonomy" id="61149"/>
    <lineage>
        <taxon>Eukaryota</taxon>
        <taxon>Viridiplantae</taxon>
        <taxon>Streptophyta</taxon>
        <taxon>Embryophyta</taxon>
        <taxon>Tracheophyta</taxon>
        <taxon>Spermatophyta</taxon>
        <taxon>Magnoliopsida</taxon>
        <taxon>eudicotyledons</taxon>
        <taxon>Gunneridae</taxon>
        <taxon>Pentapetalae</taxon>
        <taxon>rosids</taxon>
        <taxon>fabids</taxon>
        <taxon>Malpighiales</taxon>
        <taxon>Rhizophoraceae</taxon>
        <taxon>Rhizophora</taxon>
    </lineage>
</organism>
<dbReference type="AlphaFoldDB" id="A0A2P2R527"/>
<keyword evidence="1" id="KW-0732">Signal</keyword>
<proteinExistence type="predicted"/>
<evidence type="ECO:0000256" key="1">
    <source>
        <dbReference type="SAM" id="SignalP"/>
    </source>
</evidence>
<sequence length="30" mass="3446">MIVLFLFYPFMFSCFEQVSGSPSNVFVVPI</sequence>
<evidence type="ECO:0000313" key="2">
    <source>
        <dbReference type="EMBL" id="MBX74290.1"/>
    </source>
</evidence>
<accession>A0A2P2R527</accession>